<evidence type="ECO:0000313" key="2">
    <source>
        <dbReference type="Proteomes" id="UP000019364"/>
    </source>
</evidence>
<dbReference type="Gene3D" id="3.10.50.40">
    <property type="match status" value="1"/>
</dbReference>
<dbReference type="EMBL" id="BAVZ01000001">
    <property type="protein sequence ID" value="GAF06403.1"/>
    <property type="molecule type" value="Genomic_DNA"/>
</dbReference>
<reference evidence="1 2" key="1">
    <citation type="journal article" date="2014" name="Genome Announc.">
        <title>Draft Genome Sequence of Paenibacillus pini JCM 16418T, Isolated from the Rhizosphere of Pine Tree.</title>
        <authorList>
            <person name="Yuki M."/>
            <person name="Oshima K."/>
            <person name="Suda W."/>
            <person name="Oshida Y."/>
            <person name="Kitamura K."/>
            <person name="Iida Y."/>
            <person name="Hattori M."/>
            <person name="Ohkuma M."/>
        </authorList>
    </citation>
    <scope>NUCLEOTIDE SEQUENCE [LARGE SCALE GENOMIC DNA]</scope>
    <source>
        <strain evidence="1 2">JCM 16418</strain>
    </source>
</reference>
<dbReference type="Proteomes" id="UP000019364">
    <property type="component" value="Unassembled WGS sequence"/>
</dbReference>
<dbReference type="GO" id="GO:0003755">
    <property type="term" value="F:peptidyl-prolyl cis-trans isomerase activity"/>
    <property type="evidence" value="ECO:0007669"/>
    <property type="project" value="InterPro"/>
</dbReference>
<dbReference type="Gene3D" id="1.10.4030.10">
    <property type="entry name" value="Porin chaperone SurA, peptide-binding domain"/>
    <property type="match status" value="1"/>
</dbReference>
<dbReference type="InterPro" id="IPR046357">
    <property type="entry name" value="PPIase_dom_sf"/>
</dbReference>
<organism evidence="1 2">
    <name type="scientific">Paenibacillus pini JCM 16418</name>
    <dbReference type="NCBI Taxonomy" id="1236976"/>
    <lineage>
        <taxon>Bacteria</taxon>
        <taxon>Bacillati</taxon>
        <taxon>Bacillota</taxon>
        <taxon>Bacilli</taxon>
        <taxon>Bacillales</taxon>
        <taxon>Paenibacillaceae</taxon>
        <taxon>Paenibacillus</taxon>
    </lineage>
</organism>
<dbReference type="OrthoDB" id="4229635at2"/>
<gene>
    <name evidence="1" type="ORF">JCM16418_358</name>
</gene>
<keyword evidence="2" id="KW-1185">Reference proteome</keyword>
<dbReference type="STRING" id="1236976.JCM16418_358"/>
<proteinExistence type="predicted"/>
<protein>
    <submittedName>
        <fullName evidence="1">PpiC-type peptidyl-prolyl cis-trans isomerase</fullName>
    </submittedName>
</protein>
<dbReference type="SUPFAM" id="SSF109998">
    <property type="entry name" value="Triger factor/SurA peptide-binding domain-like"/>
    <property type="match status" value="1"/>
</dbReference>
<dbReference type="AlphaFoldDB" id="W7YFU5"/>
<dbReference type="eggNOG" id="ENOG5032ZJ3">
    <property type="taxonomic scope" value="Bacteria"/>
</dbReference>
<comment type="caution">
    <text evidence="1">The sequence shown here is derived from an EMBL/GenBank/DDBJ whole genome shotgun (WGS) entry which is preliminary data.</text>
</comment>
<dbReference type="InterPro" id="IPR027304">
    <property type="entry name" value="Trigger_fact/SurA_dom_sf"/>
</dbReference>
<dbReference type="RefSeq" id="WP_036645446.1">
    <property type="nucleotide sequence ID" value="NZ_BAVZ01000001.1"/>
</dbReference>
<name>W7YFU5_9BACL</name>
<keyword evidence="1" id="KW-0413">Isomerase</keyword>
<accession>W7YFU5</accession>
<evidence type="ECO:0000313" key="1">
    <source>
        <dbReference type="EMBL" id="GAF06403.1"/>
    </source>
</evidence>
<sequence length="363" mass="41553">MELWGASILKYKWMIAGVIALTVVALTGCSKEKMGAHVSEDDYIAQIDGTPISLTEYNRTVQMNQSNIMNYFREKYNAELTEDFWNTAYGDEIPLEVLKKKALEDSVNIKVRQMLAKEQGIVQDISYPAFLSQFKEENAKRAKALEKNEVVYGPAQYNEESYFEYVLTNTTLAVKQNIQASMDHSNEQSLKNFYHKHKDELYKTLGLVRVQVISASFMDQNHQVNEFMKKQAKEKLSKSSSEIVAGASFANVARTYTGQDASRELTFNFGNEKHNSRSPLAQASLMLSEQQTSRIIEENGSLYLVKCIEKVEPGSRYTAYEDIKGQVLHDYINSKYDEFIRNKLSESKVIVNEKSYQSWKFPS</sequence>
<dbReference type="Pfam" id="PF13623">
    <property type="entry name" value="SurA_N_2"/>
    <property type="match status" value="1"/>
</dbReference>